<keyword evidence="5" id="KW-1185">Reference proteome</keyword>
<organism evidence="4 5">
    <name type="scientific">Arabidopsis thaliana x Arabidopsis arenosa</name>
    <dbReference type="NCBI Taxonomy" id="1240361"/>
    <lineage>
        <taxon>Eukaryota</taxon>
        <taxon>Viridiplantae</taxon>
        <taxon>Streptophyta</taxon>
        <taxon>Embryophyta</taxon>
        <taxon>Tracheophyta</taxon>
        <taxon>Spermatophyta</taxon>
        <taxon>Magnoliopsida</taxon>
        <taxon>eudicotyledons</taxon>
        <taxon>Gunneridae</taxon>
        <taxon>Pentapetalae</taxon>
        <taxon>rosids</taxon>
        <taxon>malvids</taxon>
        <taxon>Brassicales</taxon>
        <taxon>Brassicaceae</taxon>
        <taxon>Camelineae</taxon>
        <taxon>Arabidopsis</taxon>
    </lineage>
</organism>
<name>A0A8T2A654_9BRAS</name>
<dbReference type="EMBL" id="JAEFBK010000009">
    <property type="protein sequence ID" value="KAG7567424.1"/>
    <property type="molecule type" value="Genomic_DNA"/>
</dbReference>
<keyword evidence="4" id="KW-0808">Transferase</keyword>
<dbReference type="InterPro" id="IPR026960">
    <property type="entry name" value="RVT-Znf"/>
</dbReference>
<reference evidence="4 5" key="1">
    <citation type="submission" date="2020-12" db="EMBL/GenBank/DDBJ databases">
        <title>Concerted genomic and epigenomic changes stabilize Arabidopsis allopolyploids.</title>
        <authorList>
            <person name="Chen Z."/>
        </authorList>
    </citation>
    <scope>NUCLEOTIDE SEQUENCE [LARGE SCALE GENOMIC DNA]</scope>
    <source>
        <strain evidence="4">Allo738</strain>
        <tissue evidence="4">Leaf</tissue>
    </source>
</reference>
<feature type="region of interest" description="Disordered" evidence="1">
    <location>
        <begin position="570"/>
        <end position="589"/>
    </location>
</feature>
<accession>A0A8T2A654</accession>
<evidence type="ECO:0000313" key="4">
    <source>
        <dbReference type="EMBL" id="KAG7567424.1"/>
    </source>
</evidence>
<dbReference type="GO" id="GO:0003676">
    <property type="term" value="F:nucleic acid binding"/>
    <property type="evidence" value="ECO:0007669"/>
    <property type="project" value="InterPro"/>
</dbReference>
<dbReference type="PANTHER" id="PTHR34146:SF3">
    <property type="entry name" value="POLYNUCLEOTIDYL TRANSFERASE, RIBONUCLEASE H-LIKE SUPERFAMILY PROTEIN"/>
    <property type="match status" value="1"/>
</dbReference>
<protein>
    <submittedName>
        <fullName evidence="4">Reverse transcriptase zinc-binding domain</fullName>
    </submittedName>
</protein>
<evidence type="ECO:0000256" key="1">
    <source>
        <dbReference type="SAM" id="MobiDB-lite"/>
    </source>
</evidence>
<gene>
    <name evidence="4" type="ORF">ISN45_Aa04g003000</name>
</gene>
<proteinExistence type="predicted"/>
<dbReference type="InterPro" id="IPR044730">
    <property type="entry name" value="RNase_H-like_dom_plant"/>
</dbReference>
<keyword evidence="4" id="KW-0548">Nucleotidyltransferase</keyword>
<dbReference type="InterPro" id="IPR002156">
    <property type="entry name" value="RNaseH_domain"/>
</dbReference>
<evidence type="ECO:0000259" key="3">
    <source>
        <dbReference type="Pfam" id="PF13966"/>
    </source>
</evidence>
<feature type="domain" description="RNase H type-1" evidence="2">
    <location>
        <begin position="398"/>
        <end position="509"/>
    </location>
</feature>
<dbReference type="CDD" id="cd06222">
    <property type="entry name" value="RNase_H_like"/>
    <property type="match status" value="1"/>
</dbReference>
<keyword evidence="4" id="KW-0695">RNA-directed DNA polymerase</keyword>
<sequence length="589" mass="65823">MGSIEGRTLTKSTLTTSEEIGADGSVLLSPPAEPLESPPSHGVDTFRPTAPGHSPDSLFAKVFKGQYFRKSNPLENIKSYSPSYGWRSICSARSLVNKGLIKRVGSGKSISVWEDPWIPAQFPRPAKSNGSLVDPLLKVNNLIDSRSNFWNIALLEEIFDPEDIAIISALPVGTPTKEDTLGWHFTRSGKYTVKSGYHTARLGNLEINLSLIGPDIKPLKAHSWQVHCPPKIRHFLWQTLTGCVPVTENLRKRGIDCDTGCARCGEPVETINHTLFQCHPARQVWALSQIPTAMGIFPTESIFANLDHLFWRIPTEFDSSAFPWIIWYIWTARNEKIFENIDKDPLEVLRLAEKEAQLWQSAQIELHHETHGTVELVNRSRVGNTALESIYSGYRCFVDGSWKESDKFSGTGWFCTSSNGEPPTMGAANLRRSLSPLHTEFEALLWAMKCMIGADNQEVEFLTDYSHLVKMVSSPTEWPAFSVYLEEFQSDKEEFSSFSLSLISRNANEEEKADPQTSTKEADMSDSKIDGLDYGIPSDQEEPKKDAAVEGSDAQIHDRVLSTKSVQTKVTYVENPDHPDGFGLNKKSL</sequence>
<evidence type="ECO:0000259" key="2">
    <source>
        <dbReference type="Pfam" id="PF13456"/>
    </source>
</evidence>
<dbReference type="PANTHER" id="PTHR34146">
    <property type="entry name" value="POLYNUCLEOTIDYL TRANSFERASE, RIBONUCLEASE H-LIKE SUPERFAMILY PROTEIN-RELATED"/>
    <property type="match status" value="1"/>
</dbReference>
<dbReference type="Pfam" id="PF13966">
    <property type="entry name" value="zf-RVT"/>
    <property type="match status" value="1"/>
</dbReference>
<feature type="compositionally biased region" description="Low complexity" evidence="1">
    <location>
        <begin position="9"/>
        <end position="19"/>
    </location>
</feature>
<feature type="domain" description="Reverse transcriptase zinc-binding" evidence="3">
    <location>
        <begin position="191"/>
        <end position="285"/>
    </location>
</feature>
<evidence type="ECO:0000313" key="5">
    <source>
        <dbReference type="Proteomes" id="UP000694240"/>
    </source>
</evidence>
<feature type="region of interest" description="Disordered" evidence="1">
    <location>
        <begin position="1"/>
        <end position="50"/>
    </location>
</feature>
<comment type="caution">
    <text evidence="4">The sequence shown here is derived from an EMBL/GenBank/DDBJ whole genome shotgun (WGS) entry which is preliminary data.</text>
</comment>
<dbReference type="Pfam" id="PF13456">
    <property type="entry name" value="RVT_3"/>
    <property type="match status" value="1"/>
</dbReference>
<dbReference type="AlphaFoldDB" id="A0A8T2A654"/>
<dbReference type="GO" id="GO:0003964">
    <property type="term" value="F:RNA-directed DNA polymerase activity"/>
    <property type="evidence" value="ECO:0007669"/>
    <property type="project" value="UniProtKB-KW"/>
</dbReference>
<dbReference type="Proteomes" id="UP000694240">
    <property type="component" value="Chromosome 9"/>
</dbReference>
<dbReference type="GO" id="GO:0004523">
    <property type="term" value="F:RNA-DNA hybrid ribonuclease activity"/>
    <property type="evidence" value="ECO:0007669"/>
    <property type="project" value="InterPro"/>
</dbReference>
<feature type="region of interest" description="Disordered" evidence="1">
    <location>
        <begin position="506"/>
        <end position="560"/>
    </location>
</feature>
<feature type="compositionally biased region" description="Basic and acidic residues" evidence="1">
    <location>
        <begin position="507"/>
        <end position="531"/>
    </location>
</feature>